<name>A0A6N6VRG5_9BACT</name>
<dbReference type="Proteomes" id="UP000437748">
    <property type="component" value="Unassembled WGS sequence"/>
</dbReference>
<dbReference type="PANTHER" id="PTHR31223:SF70">
    <property type="entry name" value="LOG FAMILY PROTEIN YJL055W"/>
    <property type="match status" value="1"/>
</dbReference>
<dbReference type="GO" id="GO:0009691">
    <property type="term" value="P:cytokinin biosynthetic process"/>
    <property type="evidence" value="ECO:0007669"/>
    <property type="project" value="UniProtKB-UniRule"/>
</dbReference>
<evidence type="ECO:0000256" key="2">
    <source>
        <dbReference type="ARBA" id="ARBA00006763"/>
    </source>
</evidence>
<protein>
    <recommendedName>
        <fullName evidence="3">Cytokinin riboside 5'-monophosphate phosphoribohydrolase</fullName>
        <ecNumber evidence="3">3.2.2.n1</ecNumber>
    </recommendedName>
</protein>
<dbReference type="InterPro" id="IPR005269">
    <property type="entry name" value="LOG"/>
</dbReference>
<dbReference type="OrthoDB" id="9801098at2"/>
<dbReference type="GO" id="GO:0005829">
    <property type="term" value="C:cytosol"/>
    <property type="evidence" value="ECO:0007669"/>
    <property type="project" value="TreeGrafter"/>
</dbReference>
<comment type="catalytic activity">
    <reaction evidence="1">
        <text>AMP + H2O = D-ribose 5-phosphate + adenine</text>
        <dbReference type="Rhea" id="RHEA:20129"/>
        <dbReference type="ChEBI" id="CHEBI:15377"/>
        <dbReference type="ChEBI" id="CHEBI:16708"/>
        <dbReference type="ChEBI" id="CHEBI:78346"/>
        <dbReference type="ChEBI" id="CHEBI:456215"/>
        <dbReference type="EC" id="3.2.2.4"/>
    </reaction>
</comment>
<dbReference type="EC" id="3.2.2.n1" evidence="3"/>
<dbReference type="GO" id="GO:0008714">
    <property type="term" value="F:AMP nucleosidase activity"/>
    <property type="evidence" value="ECO:0007669"/>
    <property type="project" value="UniProtKB-EC"/>
</dbReference>
<dbReference type="AlphaFoldDB" id="A0A6N6VRG5"/>
<keyword evidence="5" id="KW-1185">Reference proteome</keyword>
<accession>A0A6N6VRG5</accession>
<sequence length="190" mass="21133">MKKICVFCGSNYGAKLVYSEVAQYLGRLIAEKGFTLVYGAGNVGLMGEIANSVLAHKGKVIGVMPKNLVDKEIAHQSLTELHVVYSMHERKALMAELSDAFIALPGGFGTFEEFFEVVTWSQLGIHKKPCGVLNVDGFYDSLLKLIENAVAEQFIRKENAELILSDSDPDILLHKIKNWNPVFIDKWISK</sequence>
<keyword evidence="3" id="KW-0378">Hydrolase</keyword>
<gene>
    <name evidence="4" type="ORF">GCL60_13735</name>
</gene>
<dbReference type="Gene3D" id="3.40.50.450">
    <property type="match status" value="1"/>
</dbReference>
<dbReference type="FunFam" id="3.40.50.450:FF:000012">
    <property type="entry name" value="LOG family protein YvdD"/>
    <property type="match status" value="1"/>
</dbReference>
<evidence type="ECO:0000256" key="3">
    <source>
        <dbReference type="RuleBase" id="RU363015"/>
    </source>
</evidence>
<proteinExistence type="inferred from homology"/>
<comment type="similarity">
    <text evidence="2 3">Belongs to the LOG family.</text>
</comment>
<dbReference type="NCBIfam" id="TIGR00730">
    <property type="entry name" value="Rossman fold protein, TIGR00730 family"/>
    <property type="match status" value="1"/>
</dbReference>
<dbReference type="PANTHER" id="PTHR31223">
    <property type="entry name" value="LOG FAMILY PROTEIN YJL055W"/>
    <property type="match status" value="1"/>
</dbReference>
<dbReference type="RefSeq" id="WP_153421315.1">
    <property type="nucleotide sequence ID" value="NZ_WFLM01000005.1"/>
</dbReference>
<comment type="caution">
    <text evidence="4">The sequence shown here is derived from an EMBL/GenBank/DDBJ whole genome shotgun (WGS) entry which is preliminary data.</text>
</comment>
<reference evidence="4 5" key="1">
    <citation type="submission" date="2019-10" db="EMBL/GenBank/DDBJ databases">
        <title>New species of Slilvanegrellaceae.</title>
        <authorList>
            <person name="Pitt A."/>
            <person name="Hahn M.W."/>
        </authorList>
    </citation>
    <scope>NUCLEOTIDE SEQUENCE [LARGE SCALE GENOMIC DNA]</scope>
    <source>
        <strain evidence="4 5">SP-Ram-0.45-NSY-1</strain>
    </source>
</reference>
<evidence type="ECO:0000313" key="4">
    <source>
        <dbReference type="EMBL" id="KAB8036900.1"/>
    </source>
</evidence>
<organism evidence="4 5">
    <name type="scientific">Silvanigrella paludirubra</name>
    <dbReference type="NCBI Taxonomy" id="2499159"/>
    <lineage>
        <taxon>Bacteria</taxon>
        <taxon>Pseudomonadati</taxon>
        <taxon>Bdellovibrionota</taxon>
        <taxon>Oligoflexia</taxon>
        <taxon>Silvanigrellales</taxon>
        <taxon>Silvanigrellaceae</taxon>
        <taxon>Silvanigrella</taxon>
    </lineage>
</organism>
<dbReference type="SUPFAM" id="SSF102405">
    <property type="entry name" value="MCP/YpsA-like"/>
    <property type="match status" value="1"/>
</dbReference>
<dbReference type="Pfam" id="PF03641">
    <property type="entry name" value="Lysine_decarbox"/>
    <property type="match status" value="1"/>
</dbReference>
<dbReference type="EMBL" id="WFLM01000005">
    <property type="protein sequence ID" value="KAB8036900.1"/>
    <property type="molecule type" value="Genomic_DNA"/>
</dbReference>
<dbReference type="InterPro" id="IPR031100">
    <property type="entry name" value="LOG_fam"/>
</dbReference>
<evidence type="ECO:0000256" key="1">
    <source>
        <dbReference type="ARBA" id="ARBA00000274"/>
    </source>
</evidence>
<evidence type="ECO:0000313" key="5">
    <source>
        <dbReference type="Proteomes" id="UP000437748"/>
    </source>
</evidence>
<keyword evidence="3" id="KW-0203">Cytokinin biosynthesis</keyword>